<reference evidence="1 2" key="1">
    <citation type="submission" date="2019-08" db="EMBL/GenBank/DDBJ databases">
        <title>Draft genome sequences of two oriental melons (Cucumis melo L. var makuwa).</title>
        <authorList>
            <person name="Kwon S.-Y."/>
        </authorList>
    </citation>
    <scope>NUCLEOTIDE SEQUENCE [LARGE SCALE GENOMIC DNA]</scope>
    <source>
        <strain evidence="2">cv. Chang Bougi</strain>
        <tissue evidence="1">Leaf</tissue>
    </source>
</reference>
<organism evidence="1 2">
    <name type="scientific">Cucumis melo var. makuwa</name>
    <name type="common">Oriental melon</name>
    <dbReference type="NCBI Taxonomy" id="1194695"/>
    <lineage>
        <taxon>Eukaryota</taxon>
        <taxon>Viridiplantae</taxon>
        <taxon>Streptophyta</taxon>
        <taxon>Embryophyta</taxon>
        <taxon>Tracheophyta</taxon>
        <taxon>Spermatophyta</taxon>
        <taxon>Magnoliopsida</taxon>
        <taxon>eudicotyledons</taxon>
        <taxon>Gunneridae</taxon>
        <taxon>Pentapetalae</taxon>
        <taxon>rosids</taxon>
        <taxon>fabids</taxon>
        <taxon>Cucurbitales</taxon>
        <taxon>Cucurbitaceae</taxon>
        <taxon>Benincaseae</taxon>
        <taxon>Cucumis</taxon>
    </lineage>
</organism>
<sequence>MDYLSRLLFNLEARGAMKGVSLSDNCNTSHHLFADVILIFVENNDKYLNNLQIALSLFERASRLKFNHSKSTISPINMSADRTDQVARKFGFLPKFLLVNYLGVPLGGNLNSKSFWGQTIESIHKKLNGWKYSKSSKEEDLPLSNLHYQASSRINSLPSKLLPLSTKKLKNIGGIFCGEVTRTNKMHI</sequence>
<dbReference type="EMBL" id="SSTD01016371">
    <property type="protein sequence ID" value="TYK00904.1"/>
    <property type="molecule type" value="Genomic_DNA"/>
</dbReference>
<dbReference type="PANTHER" id="PTHR33116">
    <property type="entry name" value="REVERSE TRANSCRIPTASE ZINC-BINDING DOMAIN-CONTAINING PROTEIN-RELATED-RELATED"/>
    <property type="match status" value="1"/>
</dbReference>
<dbReference type="PANTHER" id="PTHR33116:SF78">
    <property type="entry name" value="OS12G0587133 PROTEIN"/>
    <property type="match status" value="1"/>
</dbReference>
<evidence type="ECO:0000313" key="2">
    <source>
        <dbReference type="Proteomes" id="UP000321947"/>
    </source>
</evidence>
<proteinExistence type="predicted"/>
<dbReference type="Proteomes" id="UP000321947">
    <property type="component" value="Unassembled WGS sequence"/>
</dbReference>
<evidence type="ECO:0000313" key="1">
    <source>
        <dbReference type="EMBL" id="TYK00904.1"/>
    </source>
</evidence>
<dbReference type="AlphaFoldDB" id="A0A5D3BNV5"/>
<name>A0A5D3BNV5_CUCMM</name>
<gene>
    <name evidence="1" type="ORF">E5676_scaffold602G00670</name>
</gene>
<protein>
    <submittedName>
        <fullName evidence="1">LINE-1 retrotransposable element ORF2 protein</fullName>
    </submittedName>
</protein>
<accession>A0A5D3BNV5</accession>
<comment type="caution">
    <text evidence="1">The sequence shown here is derived from an EMBL/GenBank/DDBJ whole genome shotgun (WGS) entry which is preliminary data.</text>
</comment>